<evidence type="ECO:0000256" key="4">
    <source>
        <dbReference type="PIRNR" id="PIRNR006078"/>
    </source>
</evidence>
<dbReference type="Gene3D" id="3.40.50.10350">
    <property type="entry name" value="Glycerate kinase, domain 1"/>
    <property type="match status" value="1"/>
</dbReference>
<dbReference type="OrthoDB" id="9774290at2"/>
<dbReference type="InterPro" id="IPR036129">
    <property type="entry name" value="Glycerate_kinase_sf"/>
</dbReference>
<reference evidence="5 6" key="1">
    <citation type="submission" date="2019-01" db="EMBL/GenBank/DDBJ databases">
        <title>Lactibacter flavus gen. nov., sp. nov., a novel bacterium of the family Propionibacteriaceae isolated from raw milk and dairy products.</title>
        <authorList>
            <person name="Huptas C."/>
            <person name="Wenning M."/>
            <person name="Breitenwieser F."/>
            <person name="Doll E."/>
            <person name="Von Neubeck M."/>
            <person name="Busse H.-J."/>
            <person name="Scherer S."/>
        </authorList>
    </citation>
    <scope>NUCLEOTIDE SEQUENCE [LARGE SCALE GENOMIC DNA]</scope>
    <source>
        <strain evidence="5 6">KCTC 33808</strain>
    </source>
</reference>
<keyword evidence="2 4" id="KW-0808">Transferase</keyword>
<keyword evidence="3 4" id="KW-0418">Kinase</keyword>
<gene>
    <name evidence="5" type="ORF">ET989_10330</name>
</gene>
<evidence type="ECO:0000313" key="6">
    <source>
        <dbReference type="Proteomes" id="UP000292373"/>
    </source>
</evidence>
<dbReference type="NCBIfam" id="TIGR00045">
    <property type="entry name" value="glycerate kinase"/>
    <property type="match status" value="1"/>
</dbReference>
<sequence length="385" mass="38069">MRIVCAPDSFKHSLTAAEAAAAMARGVRAVWPDAEAVEVPLSDGGEGFTDAIADALGARVVDVPVQDARGRPATGRLALAGDVAAFEMASASGLEAIADDDRDILASDTRGVGQLVRAALDAGATTLVIGLGGSATNDGGAGMLAELGVRFLDAGGRVLATTPAGLADLASVDATGLDPRLVDARVRVACDVDNPLLGERGASAVFGPQKGATTPELVTRLDATLARLAELSGHAAVADAPGAGAAGGLGFALLAFAGAELVPGIELVCDTVGFHDTVAGADLVLSGEGSIDAQTLSGKTPAGVADVAGAQGVPVVLFGGRVAPDADALRADGRVAAIVGITPDGQSLPQALANAAANLERAVADHLANRPRRTASGEPAEWPQA</sequence>
<proteinExistence type="inferred from homology"/>
<dbReference type="InterPro" id="IPR018197">
    <property type="entry name" value="Glycerate_kinase_RE-like"/>
</dbReference>
<dbReference type="EMBL" id="SDMQ01000010">
    <property type="protein sequence ID" value="TBT83711.1"/>
    <property type="molecule type" value="Genomic_DNA"/>
</dbReference>
<dbReference type="GO" id="GO:0031388">
    <property type="term" value="P:organic acid phosphorylation"/>
    <property type="evidence" value="ECO:0007669"/>
    <property type="project" value="UniProtKB-UniRule"/>
</dbReference>
<evidence type="ECO:0000256" key="3">
    <source>
        <dbReference type="ARBA" id="ARBA00022777"/>
    </source>
</evidence>
<dbReference type="PIRSF" id="PIRSF006078">
    <property type="entry name" value="GlxK"/>
    <property type="match status" value="1"/>
</dbReference>
<keyword evidence="6" id="KW-1185">Reference proteome</keyword>
<evidence type="ECO:0000313" key="5">
    <source>
        <dbReference type="EMBL" id="TBT83711.1"/>
    </source>
</evidence>
<evidence type="ECO:0000256" key="2">
    <source>
        <dbReference type="ARBA" id="ARBA00022679"/>
    </source>
</evidence>
<comment type="caution">
    <text evidence="5">The sequence shown here is derived from an EMBL/GenBank/DDBJ whole genome shotgun (WGS) entry which is preliminary data.</text>
</comment>
<evidence type="ECO:0000256" key="1">
    <source>
        <dbReference type="ARBA" id="ARBA00006284"/>
    </source>
</evidence>
<dbReference type="Proteomes" id="UP000292373">
    <property type="component" value="Unassembled WGS sequence"/>
</dbReference>
<dbReference type="RefSeq" id="WP_131168636.1">
    <property type="nucleotide sequence ID" value="NZ_SDMQ01000010.1"/>
</dbReference>
<dbReference type="Pfam" id="PF02595">
    <property type="entry name" value="Gly_kinase"/>
    <property type="match status" value="1"/>
</dbReference>
<accession>A0A4Q9KC22</accession>
<dbReference type="PANTHER" id="PTHR21599">
    <property type="entry name" value="GLYCERATE KINASE"/>
    <property type="match status" value="1"/>
</dbReference>
<dbReference type="InterPro" id="IPR018193">
    <property type="entry name" value="Glyc_kinase_flavodox-like_fold"/>
</dbReference>
<dbReference type="InterPro" id="IPR004381">
    <property type="entry name" value="Glycerate_kinase"/>
</dbReference>
<dbReference type="PANTHER" id="PTHR21599:SF0">
    <property type="entry name" value="GLYCERATE KINASE"/>
    <property type="match status" value="1"/>
</dbReference>
<dbReference type="GO" id="GO:0008887">
    <property type="term" value="F:glycerate kinase activity"/>
    <property type="evidence" value="ECO:0007669"/>
    <property type="project" value="UniProtKB-UniRule"/>
</dbReference>
<protein>
    <submittedName>
        <fullName evidence="5">Glycerate kinase</fullName>
    </submittedName>
</protein>
<dbReference type="SUPFAM" id="SSF110738">
    <property type="entry name" value="Glycerate kinase I"/>
    <property type="match status" value="1"/>
</dbReference>
<dbReference type="Gene3D" id="3.90.1510.10">
    <property type="entry name" value="Glycerate kinase, domain 2"/>
    <property type="match status" value="1"/>
</dbReference>
<comment type="similarity">
    <text evidence="1 4">Belongs to the glycerate kinase type-1 family.</text>
</comment>
<dbReference type="AlphaFoldDB" id="A0A4Q9KC22"/>
<name>A0A4Q9KC22_9ACTN</name>
<organism evidence="5 6">
    <name type="scientific">Propioniciclava sinopodophylli</name>
    <dbReference type="NCBI Taxonomy" id="1837344"/>
    <lineage>
        <taxon>Bacteria</taxon>
        <taxon>Bacillati</taxon>
        <taxon>Actinomycetota</taxon>
        <taxon>Actinomycetes</taxon>
        <taxon>Propionibacteriales</taxon>
        <taxon>Propionibacteriaceae</taxon>
        <taxon>Propioniciclava</taxon>
    </lineage>
</organism>